<evidence type="ECO:0000313" key="2">
    <source>
        <dbReference type="EMBL" id="KAF1991706.1"/>
    </source>
</evidence>
<organism evidence="2 3">
    <name type="scientific">Aulographum hederae CBS 113979</name>
    <dbReference type="NCBI Taxonomy" id="1176131"/>
    <lineage>
        <taxon>Eukaryota</taxon>
        <taxon>Fungi</taxon>
        <taxon>Dikarya</taxon>
        <taxon>Ascomycota</taxon>
        <taxon>Pezizomycotina</taxon>
        <taxon>Dothideomycetes</taxon>
        <taxon>Pleosporomycetidae</taxon>
        <taxon>Aulographales</taxon>
        <taxon>Aulographaceae</taxon>
    </lineage>
</organism>
<gene>
    <name evidence="2" type="ORF">K402DRAFT_389085</name>
</gene>
<evidence type="ECO:0000256" key="1">
    <source>
        <dbReference type="SAM" id="MobiDB-lite"/>
    </source>
</evidence>
<reference evidence="2" key="1">
    <citation type="journal article" date="2020" name="Stud. Mycol.">
        <title>101 Dothideomycetes genomes: a test case for predicting lifestyles and emergence of pathogens.</title>
        <authorList>
            <person name="Haridas S."/>
            <person name="Albert R."/>
            <person name="Binder M."/>
            <person name="Bloem J."/>
            <person name="Labutti K."/>
            <person name="Salamov A."/>
            <person name="Andreopoulos B."/>
            <person name="Baker S."/>
            <person name="Barry K."/>
            <person name="Bills G."/>
            <person name="Bluhm B."/>
            <person name="Cannon C."/>
            <person name="Castanera R."/>
            <person name="Culley D."/>
            <person name="Daum C."/>
            <person name="Ezra D."/>
            <person name="Gonzalez J."/>
            <person name="Henrissat B."/>
            <person name="Kuo A."/>
            <person name="Liang C."/>
            <person name="Lipzen A."/>
            <person name="Lutzoni F."/>
            <person name="Magnuson J."/>
            <person name="Mondo S."/>
            <person name="Nolan M."/>
            <person name="Ohm R."/>
            <person name="Pangilinan J."/>
            <person name="Park H.-J."/>
            <person name="Ramirez L."/>
            <person name="Alfaro M."/>
            <person name="Sun H."/>
            <person name="Tritt A."/>
            <person name="Yoshinaga Y."/>
            <person name="Zwiers L.-H."/>
            <person name="Turgeon B."/>
            <person name="Goodwin S."/>
            <person name="Spatafora J."/>
            <person name="Crous P."/>
            <person name="Grigoriev I."/>
        </authorList>
    </citation>
    <scope>NUCLEOTIDE SEQUENCE</scope>
    <source>
        <strain evidence="2">CBS 113979</strain>
    </source>
</reference>
<evidence type="ECO:0000313" key="3">
    <source>
        <dbReference type="Proteomes" id="UP000800041"/>
    </source>
</evidence>
<keyword evidence="3" id="KW-1185">Reference proteome</keyword>
<dbReference type="AlphaFoldDB" id="A0A6G1HEN9"/>
<protein>
    <submittedName>
        <fullName evidence="2">Uncharacterized protein</fullName>
    </submittedName>
</protein>
<dbReference type="EMBL" id="ML977139">
    <property type="protein sequence ID" value="KAF1991706.1"/>
    <property type="molecule type" value="Genomic_DNA"/>
</dbReference>
<proteinExistence type="predicted"/>
<feature type="compositionally biased region" description="Polar residues" evidence="1">
    <location>
        <begin position="44"/>
        <end position="54"/>
    </location>
</feature>
<sequence>MGAVGAPFLLLPAVVPWSCLVFAAVKLCRLGYFVMVLRLRRNNQQPGTASQAPRKSSCAGDRRRD</sequence>
<dbReference type="Proteomes" id="UP000800041">
    <property type="component" value="Unassembled WGS sequence"/>
</dbReference>
<feature type="region of interest" description="Disordered" evidence="1">
    <location>
        <begin position="44"/>
        <end position="65"/>
    </location>
</feature>
<name>A0A6G1HEN9_9PEZI</name>
<accession>A0A6G1HEN9</accession>